<feature type="region of interest" description="Disordered" evidence="1">
    <location>
        <begin position="88"/>
        <end position="115"/>
    </location>
</feature>
<name>A0A6J5LG94_9CAUD</name>
<dbReference type="EMBL" id="LR796263">
    <property type="protein sequence ID" value="CAB4132283.1"/>
    <property type="molecule type" value="Genomic_DNA"/>
</dbReference>
<gene>
    <name evidence="2" type="ORF">UFOVP256_14</name>
</gene>
<sequence length="115" mass="13272">MNKFERTYQIDNSREADGPREKHHSIELTDREHLERLGVKFSDDPLYVKFNTELVYRPPEEGYLTPALKEKKALAEKITKDTKVIDLNEKSKSKTTKRKPKKNNSKSNAAAVAKV</sequence>
<feature type="compositionally biased region" description="Low complexity" evidence="1">
    <location>
        <begin position="105"/>
        <end position="115"/>
    </location>
</feature>
<organism evidence="2">
    <name type="scientific">uncultured Caudovirales phage</name>
    <dbReference type="NCBI Taxonomy" id="2100421"/>
    <lineage>
        <taxon>Viruses</taxon>
        <taxon>Duplodnaviria</taxon>
        <taxon>Heunggongvirae</taxon>
        <taxon>Uroviricota</taxon>
        <taxon>Caudoviricetes</taxon>
        <taxon>Peduoviridae</taxon>
        <taxon>Maltschvirus</taxon>
        <taxon>Maltschvirus maltsch</taxon>
    </lineage>
</organism>
<accession>A0A6J5LG94</accession>
<reference evidence="2" key="1">
    <citation type="submission" date="2020-04" db="EMBL/GenBank/DDBJ databases">
        <authorList>
            <person name="Chiriac C."/>
            <person name="Salcher M."/>
            <person name="Ghai R."/>
            <person name="Kavagutti S V."/>
        </authorList>
    </citation>
    <scope>NUCLEOTIDE SEQUENCE</scope>
</reference>
<evidence type="ECO:0000256" key="1">
    <source>
        <dbReference type="SAM" id="MobiDB-lite"/>
    </source>
</evidence>
<protein>
    <submittedName>
        <fullName evidence="2">Uncharacterized protein</fullName>
    </submittedName>
</protein>
<feature type="region of interest" description="Disordered" evidence="1">
    <location>
        <begin position="1"/>
        <end position="25"/>
    </location>
</feature>
<feature type="compositionally biased region" description="Basic residues" evidence="1">
    <location>
        <begin position="93"/>
        <end position="104"/>
    </location>
</feature>
<proteinExistence type="predicted"/>
<evidence type="ECO:0000313" key="2">
    <source>
        <dbReference type="EMBL" id="CAB4132283.1"/>
    </source>
</evidence>